<keyword evidence="2" id="KW-1185">Reference proteome</keyword>
<protein>
    <recommendedName>
        <fullName evidence="3">DNA-binding protein</fullName>
    </recommendedName>
</protein>
<dbReference type="Proteomes" id="UP000664349">
    <property type="component" value="Unassembled WGS sequence"/>
</dbReference>
<evidence type="ECO:0000313" key="1">
    <source>
        <dbReference type="EMBL" id="MBO0416611.1"/>
    </source>
</evidence>
<organism evidence="1 2">
    <name type="scientific">Chromobacterium haemolyticum</name>
    <dbReference type="NCBI Taxonomy" id="394935"/>
    <lineage>
        <taxon>Bacteria</taxon>
        <taxon>Pseudomonadati</taxon>
        <taxon>Pseudomonadota</taxon>
        <taxon>Betaproteobacteria</taxon>
        <taxon>Neisseriales</taxon>
        <taxon>Chromobacteriaceae</taxon>
        <taxon>Chromobacterium</taxon>
    </lineage>
</organism>
<evidence type="ECO:0008006" key="3">
    <source>
        <dbReference type="Google" id="ProtNLM"/>
    </source>
</evidence>
<comment type="caution">
    <text evidence="1">The sequence shown here is derived from an EMBL/GenBank/DDBJ whole genome shotgun (WGS) entry which is preliminary data.</text>
</comment>
<evidence type="ECO:0000313" key="2">
    <source>
        <dbReference type="Proteomes" id="UP000664349"/>
    </source>
</evidence>
<gene>
    <name evidence="1" type="ORF">J1C50_13940</name>
</gene>
<reference evidence="1 2" key="1">
    <citation type="submission" date="2021-03" db="EMBL/GenBank/DDBJ databases">
        <title>First Case of infection caused by Chromobacterium haemolyticum derived from water in China.</title>
        <authorList>
            <person name="Chen J."/>
            <person name="Liu C."/>
        </authorList>
    </citation>
    <scope>NUCLEOTIDE SEQUENCE [LARGE SCALE GENOMIC DNA]</scope>
    <source>
        <strain evidence="1 2">WJ-5</strain>
    </source>
</reference>
<dbReference type="EMBL" id="JAFLRD010000010">
    <property type="protein sequence ID" value="MBO0416611.1"/>
    <property type="molecule type" value="Genomic_DNA"/>
</dbReference>
<name>A0ABS3GNI1_9NEIS</name>
<dbReference type="RefSeq" id="WP_200122795.1">
    <property type="nucleotide sequence ID" value="NZ_JAEILV010000009.1"/>
</dbReference>
<proteinExistence type="predicted"/>
<accession>A0ABS3GNI1</accession>
<sequence length="332" mass="36870">MKATWTPDEIALLRKHYRRMPAEKLQALLQRSAPAIRAKANSLGLSGDRHRPVSQIEWSDDELALLGKVSDAELGKLKGVSLDVVRRKRVSLNIPATVPVVWHQWTDEEAAQLGTMPDASLGKKLGRSLGAVRAQRLRLGIPAFAPHTKWTPEMDALLGKSSDKTVAQKLSVSLDLVRQRRSRLGIPAHPESQTAIHWPASILERLGTVKDSVLAREAGIPARTITRKRKQLGIPRYRTSKKPRLAPASARPEWRTVMDLSQPDFYRAISAHHLAATGQPLTYAALSELCLWPASRLQEWLTSGSNQQPMALPVRHHIWLAVCHGLTARDPS</sequence>